<dbReference type="Proteomes" id="UP001597191">
    <property type="component" value="Unassembled WGS sequence"/>
</dbReference>
<evidence type="ECO:0000313" key="9">
    <source>
        <dbReference type="Proteomes" id="UP001597191"/>
    </source>
</evidence>
<dbReference type="InterPro" id="IPR005467">
    <property type="entry name" value="His_kinase_dom"/>
</dbReference>
<comment type="catalytic activity">
    <reaction evidence="1">
        <text>ATP + protein L-histidine = ADP + protein N-phospho-L-histidine.</text>
        <dbReference type="EC" id="2.7.13.3"/>
    </reaction>
</comment>
<comment type="caution">
    <text evidence="8">The sequence shown here is derived from an EMBL/GenBank/DDBJ whole genome shotgun (WGS) entry which is preliminary data.</text>
</comment>
<dbReference type="InterPro" id="IPR003594">
    <property type="entry name" value="HATPase_dom"/>
</dbReference>
<dbReference type="SMART" id="SM00388">
    <property type="entry name" value="HisKA"/>
    <property type="match status" value="1"/>
</dbReference>
<dbReference type="InterPro" id="IPR036097">
    <property type="entry name" value="HisK_dim/P_sf"/>
</dbReference>
<evidence type="ECO:0000256" key="1">
    <source>
        <dbReference type="ARBA" id="ARBA00000085"/>
    </source>
</evidence>
<dbReference type="PANTHER" id="PTHR43547:SF2">
    <property type="entry name" value="HYBRID SIGNAL TRANSDUCTION HISTIDINE KINASE C"/>
    <property type="match status" value="1"/>
</dbReference>
<dbReference type="EC" id="2.7.13.3" evidence="2"/>
<keyword evidence="3" id="KW-0597">Phosphoprotein</keyword>
<organism evidence="8 9">
    <name type="scientific">Lapidilactobacillus gannanensis</name>
    <dbReference type="NCBI Taxonomy" id="2486002"/>
    <lineage>
        <taxon>Bacteria</taxon>
        <taxon>Bacillati</taxon>
        <taxon>Bacillota</taxon>
        <taxon>Bacilli</taxon>
        <taxon>Lactobacillales</taxon>
        <taxon>Lactobacillaceae</taxon>
        <taxon>Lapidilactobacillus</taxon>
    </lineage>
</organism>
<name>A0ABW4BLT0_9LACO</name>
<dbReference type="GO" id="GO:0016301">
    <property type="term" value="F:kinase activity"/>
    <property type="evidence" value="ECO:0007669"/>
    <property type="project" value="UniProtKB-KW"/>
</dbReference>
<sequence length="303" mass="34254">MTAILLFLALTNLILLSCLFMIVIDLNRIISDLNYINQHQTNALVTANTNLPIIRQLIKQINANLTKLQVTEQTINQQEKKIHQLLMNLIHDIKIPLAVAMGYSQLLARQTDNPDQTTIKRITSNLKAVNYYLHHLTDFNLIQAQAEKLKIQPTNLSQLLEGELLNFYDELTTKKITVQLEIDENIQLATDQALMKRIIQNLISNWLKYATQTATVQLKEADDSHVALTFSNQTSASITNIEQLTNRFFTTDTAHTYQNTGLGLSIVQSLTTAIGGKMKLTAGDHTFQVSLLLRRTMPAMRTL</sequence>
<dbReference type="InterPro" id="IPR003661">
    <property type="entry name" value="HisK_dim/P_dom"/>
</dbReference>
<accession>A0ABW4BLT0</accession>
<reference evidence="9" key="1">
    <citation type="journal article" date="2019" name="Int. J. Syst. Evol. Microbiol.">
        <title>The Global Catalogue of Microorganisms (GCM) 10K type strain sequencing project: providing services to taxonomists for standard genome sequencing and annotation.</title>
        <authorList>
            <consortium name="The Broad Institute Genomics Platform"/>
            <consortium name="The Broad Institute Genome Sequencing Center for Infectious Disease"/>
            <person name="Wu L."/>
            <person name="Ma J."/>
        </authorList>
    </citation>
    <scope>NUCLEOTIDE SEQUENCE [LARGE SCALE GENOMIC DNA]</scope>
    <source>
        <strain evidence="9">CCM 8937</strain>
    </source>
</reference>
<dbReference type="SUPFAM" id="SSF47384">
    <property type="entry name" value="Homodimeric domain of signal transducing histidine kinase"/>
    <property type="match status" value="1"/>
</dbReference>
<evidence type="ECO:0000256" key="5">
    <source>
        <dbReference type="ARBA" id="ARBA00022777"/>
    </source>
</evidence>
<dbReference type="RefSeq" id="WP_125649397.1">
    <property type="nucleotide sequence ID" value="NZ_RHOT01000014.1"/>
</dbReference>
<dbReference type="Gene3D" id="1.10.287.130">
    <property type="match status" value="1"/>
</dbReference>
<dbReference type="SUPFAM" id="SSF55874">
    <property type="entry name" value="ATPase domain of HSP90 chaperone/DNA topoisomerase II/histidine kinase"/>
    <property type="match status" value="1"/>
</dbReference>
<protein>
    <recommendedName>
        <fullName evidence="2">histidine kinase</fullName>
        <ecNumber evidence="2">2.7.13.3</ecNumber>
    </recommendedName>
</protein>
<dbReference type="SMART" id="SM00387">
    <property type="entry name" value="HATPase_c"/>
    <property type="match status" value="1"/>
</dbReference>
<keyword evidence="9" id="KW-1185">Reference proteome</keyword>
<gene>
    <name evidence="8" type="ORF">ACFQ4R_06145</name>
</gene>
<feature type="domain" description="Histidine kinase" evidence="7">
    <location>
        <begin position="88"/>
        <end position="297"/>
    </location>
</feature>
<keyword evidence="4" id="KW-0808">Transferase</keyword>
<dbReference type="EMBL" id="JBHTOH010000036">
    <property type="protein sequence ID" value="MFD1411180.1"/>
    <property type="molecule type" value="Genomic_DNA"/>
</dbReference>
<evidence type="ECO:0000259" key="7">
    <source>
        <dbReference type="PROSITE" id="PS50109"/>
    </source>
</evidence>
<evidence type="ECO:0000256" key="6">
    <source>
        <dbReference type="ARBA" id="ARBA00023012"/>
    </source>
</evidence>
<dbReference type="InterPro" id="IPR036890">
    <property type="entry name" value="HATPase_C_sf"/>
</dbReference>
<dbReference type="Pfam" id="PF02518">
    <property type="entry name" value="HATPase_c"/>
    <property type="match status" value="1"/>
</dbReference>
<proteinExistence type="predicted"/>
<dbReference type="PROSITE" id="PS50109">
    <property type="entry name" value="HIS_KIN"/>
    <property type="match status" value="1"/>
</dbReference>
<keyword evidence="6" id="KW-0902">Two-component regulatory system</keyword>
<keyword evidence="5 8" id="KW-0418">Kinase</keyword>
<evidence type="ECO:0000256" key="3">
    <source>
        <dbReference type="ARBA" id="ARBA00022553"/>
    </source>
</evidence>
<evidence type="ECO:0000256" key="2">
    <source>
        <dbReference type="ARBA" id="ARBA00012438"/>
    </source>
</evidence>
<evidence type="ECO:0000313" key="8">
    <source>
        <dbReference type="EMBL" id="MFD1411180.1"/>
    </source>
</evidence>
<evidence type="ECO:0000256" key="4">
    <source>
        <dbReference type="ARBA" id="ARBA00022679"/>
    </source>
</evidence>
<dbReference type="PANTHER" id="PTHR43547">
    <property type="entry name" value="TWO-COMPONENT HISTIDINE KINASE"/>
    <property type="match status" value="1"/>
</dbReference>
<dbReference type="Gene3D" id="3.30.565.10">
    <property type="entry name" value="Histidine kinase-like ATPase, C-terminal domain"/>
    <property type="match status" value="1"/>
</dbReference>